<feature type="non-terminal residue" evidence="2">
    <location>
        <position position="1"/>
    </location>
</feature>
<organism evidence="2 3">
    <name type="scientific">Didymodactylos carnosus</name>
    <dbReference type="NCBI Taxonomy" id="1234261"/>
    <lineage>
        <taxon>Eukaryota</taxon>
        <taxon>Metazoa</taxon>
        <taxon>Spiralia</taxon>
        <taxon>Gnathifera</taxon>
        <taxon>Rotifera</taxon>
        <taxon>Eurotatoria</taxon>
        <taxon>Bdelloidea</taxon>
        <taxon>Philodinida</taxon>
        <taxon>Philodinidae</taxon>
        <taxon>Didymodactylos</taxon>
    </lineage>
</organism>
<sequence>RASTMVSIGGNELPFEELHYETLIELLQELDSGSVRKPDNFNSLHFLLLMLYDSDGRQRDRYPMWR</sequence>
<gene>
    <name evidence="1" type="ORF">OVA965_LOCUS40895</name>
    <name evidence="2" type="ORF">TMI583_LOCUS42419</name>
</gene>
<dbReference type="EMBL" id="CAJNOK010045624">
    <property type="protein sequence ID" value="CAF1579872.1"/>
    <property type="molecule type" value="Genomic_DNA"/>
</dbReference>
<proteinExistence type="predicted"/>
<evidence type="ECO:0000313" key="2">
    <source>
        <dbReference type="EMBL" id="CAF4378591.1"/>
    </source>
</evidence>
<evidence type="ECO:0000313" key="1">
    <source>
        <dbReference type="EMBL" id="CAF1579872.1"/>
    </source>
</evidence>
<evidence type="ECO:0000313" key="3">
    <source>
        <dbReference type="Proteomes" id="UP000682733"/>
    </source>
</evidence>
<dbReference type="Proteomes" id="UP000677228">
    <property type="component" value="Unassembled WGS sequence"/>
</dbReference>
<accession>A0A8S2VD41</accession>
<dbReference type="EMBL" id="CAJOBA010068671">
    <property type="protein sequence ID" value="CAF4378591.1"/>
    <property type="molecule type" value="Genomic_DNA"/>
</dbReference>
<comment type="caution">
    <text evidence="2">The sequence shown here is derived from an EMBL/GenBank/DDBJ whole genome shotgun (WGS) entry which is preliminary data.</text>
</comment>
<reference evidence="2" key="1">
    <citation type="submission" date="2021-02" db="EMBL/GenBank/DDBJ databases">
        <authorList>
            <person name="Nowell W R."/>
        </authorList>
    </citation>
    <scope>NUCLEOTIDE SEQUENCE</scope>
</reference>
<feature type="non-terminal residue" evidence="2">
    <location>
        <position position="66"/>
    </location>
</feature>
<dbReference type="Proteomes" id="UP000682733">
    <property type="component" value="Unassembled WGS sequence"/>
</dbReference>
<name>A0A8S2VD41_9BILA</name>
<protein>
    <submittedName>
        <fullName evidence="2">Uncharacterized protein</fullName>
    </submittedName>
</protein>
<dbReference type="AlphaFoldDB" id="A0A8S2VD41"/>